<dbReference type="PANTHER" id="PTHR40763">
    <property type="entry name" value="MEMBRANE PROTEIN-RELATED"/>
    <property type="match status" value="1"/>
</dbReference>
<evidence type="ECO:0000313" key="3">
    <source>
        <dbReference type="EMBL" id="AGA76342.1"/>
    </source>
</evidence>
<dbReference type="AlphaFoldDB" id="L0FSS0"/>
<feature type="domain" description="LiaF transmembrane" evidence="2">
    <location>
        <begin position="15"/>
        <end position="109"/>
    </location>
</feature>
<evidence type="ECO:0000313" key="4">
    <source>
        <dbReference type="Proteomes" id="UP000010796"/>
    </source>
</evidence>
<protein>
    <submittedName>
        <fullName evidence="3">Putative membrane protein (DUF2154)</fullName>
    </submittedName>
</protein>
<evidence type="ECO:0000259" key="2">
    <source>
        <dbReference type="Pfam" id="PF22570"/>
    </source>
</evidence>
<dbReference type="InterPro" id="IPR054331">
    <property type="entry name" value="LiaF_TM"/>
</dbReference>
<keyword evidence="4" id="KW-1185">Reference proteome</keyword>
<organism evidence="3 4">
    <name type="scientific">Echinicola vietnamensis (strain DSM 17526 / LMG 23754 / KMM 6221)</name>
    <dbReference type="NCBI Taxonomy" id="926556"/>
    <lineage>
        <taxon>Bacteria</taxon>
        <taxon>Pseudomonadati</taxon>
        <taxon>Bacteroidota</taxon>
        <taxon>Cytophagia</taxon>
        <taxon>Cytophagales</taxon>
        <taxon>Cyclobacteriaceae</taxon>
        <taxon>Echinicola</taxon>
    </lineage>
</organism>
<dbReference type="STRING" id="926556.Echvi_0039"/>
<dbReference type="eggNOG" id="COG4758">
    <property type="taxonomic scope" value="Bacteria"/>
</dbReference>
<keyword evidence="1" id="KW-0472">Membrane</keyword>
<sequence>MKKTFGGGDGGRTTTGLIVLAVGMFLLVRQLGVSVPGWIFSWPMIFVAIGLITLSKHNFQSGFGFFMLLFGGFFLLKNELNIPWELERYLVPGGLIILGLFLLATKNRKAFADFTNWSGGSSTPPPVGDGPGKGETFVSDKGNAGCSGGFSSVDTDMINSQALFCGIQKRILSKNFKGGKVSAIFGGTEIDLTQADLSENAVLSVEVAFGGVKLLMPPHWDLKMGVTNIFAGVEDKRMYPQSTGESNKVLTITGTVLFGGLEIKSY</sequence>
<keyword evidence="1" id="KW-1133">Transmembrane helix</keyword>
<dbReference type="HOGENOM" id="CLU_075538_0_0_10"/>
<dbReference type="RefSeq" id="WP_015263910.1">
    <property type="nucleotide sequence ID" value="NC_019904.1"/>
</dbReference>
<accession>L0FSS0</accession>
<feature type="transmembrane region" description="Helical" evidence="1">
    <location>
        <begin position="37"/>
        <end position="54"/>
    </location>
</feature>
<keyword evidence="1" id="KW-0812">Transmembrane</keyword>
<feature type="transmembrane region" description="Helical" evidence="1">
    <location>
        <begin position="12"/>
        <end position="31"/>
    </location>
</feature>
<dbReference type="OrthoDB" id="129627at2"/>
<name>L0FSS0_ECHVK</name>
<dbReference type="Proteomes" id="UP000010796">
    <property type="component" value="Chromosome"/>
</dbReference>
<proteinExistence type="predicted"/>
<dbReference type="EMBL" id="CP003346">
    <property type="protein sequence ID" value="AGA76342.1"/>
    <property type="molecule type" value="Genomic_DNA"/>
</dbReference>
<reference evidence="4" key="1">
    <citation type="submission" date="2012-02" db="EMBL/GenBank/DDBJ databases">
        <title>The complete genome of Echinicola vietnamensis DSM 17526.</title>
        <authorList>
            <person name="Lucas S."/>
            <person name="Copeland A."/>
            <person name="Lapidus A."/>
            <person name="Glavina del Rio T."/>
            <person name="Dalin E."/>
            <person name="Tice H."/>
            <person name="Bruce D."/>
            <person name="Goodwin L."/>
            <person name="Pitluck S."/>
            <person name="Peters L."/>
            <person name="Ovchinnikova G."/>
            <person name="Teshima H."/>
            <person name="Kyrpides N."/>
            <person name="Mavromatis K."/>
            <person name="Ivanova N."/>
            <person name="Brettin T."/>
            <person name="Detter J.C."/>
            <person name="Han C."/>
            <person name="Larimer F."/>
            <person name="Land M."/>
            <person name="Hauser L."/>
            <person name="Markowitz V."/>
            <person name="Cheng J.-F."/>
            <person name="Hugenholtz P."/>
            <person name="Woyke T."/>
            <person name="Wu D."/>
            <person name="Brambilla E."/>
            <person name="Klenk H.-P."/>
            <person name="Eisen J.A."/>
        </authorList>
    </citation>
    <scope>NUCLEOTIDE SEQUENCE [LARGE SCALE GENOMIC DNA]</scope>
    <source>
        <strain evidence="4">DSM 17526 / LMG 23754 / KMM 6221</strain>
    </source>
</reference>
<gene>
    <name evidence="3" type="ordered locus">Echvi_0039</name>
</gene>
<feature type="transmembrane region" description="Helical" evidence="1">
    <location>
        <begin position="89"/>
        <end position="105"/>
    </location>
</feature>
<dbReference type="KEGG" id="evi:Echvi_0039"/>
<dbReference type="PANTHER" id="PTHR40763:SF5">
    <property type="entry name" value="MEMBRANE PROTEIN"/>
    <property type="match status" value="1"/>
</dbReference>
<evidence type="ECO:0000256" key="1">
    <source>
        <dbReference type="SAM" id="Phobius"/>
    </source>
</evidence>
<feature type="transmembrane region" description="Helical" evidence="1">
    <location>
        <begin position="61"/>
        <end position="77"/>
    </location>
</feature>
<dbReference type="Pfam" id="PF22570">
    <property type="entry name" value="LiaF-TM"/>
    <property type="match status" value="1"/>
</dbReference>
<dbReference type="PATRIC" id="fig|926556.3.peg.38"/>